<comment type="caution">
    <text evidence="8">The sequence shown here is derived from an EMBL/GenBank/DDBJ whole genome shotgun (WGS) entry which is preliminary data.</text>
</comment>
<keyword evidence="2" id="KW-0677">Repeat</keyword>
<keyword evidence="9" id="KW-1185">Reference proteome</keyword>
<dbReference type="OMA" id="DPFHNNA"/>
<dbReference type="PROSITE" id="PS50005">
    <property type="entry name" value="TPR"/>
    <property type="match status" value="3"/>
</dbReference>
<dbReference type="GO" id="GO:0045842">
    <property type="term" value="P:positive regulation of mitotic metaphase/anaphase transition"/>
    <property type="evidence" value="ECO:0007669"/>
    <property type="project" value="TreeGrafter"/>
</dbReference>
<accession>A0A152A7N9</accession>
<dbReference type="EMBL" id="LODT01000004">
    <property type="protein sequence ID" value="KYR02145.1"/>
    <property type="molecule type" value="Genomic_DNA"/>
</dbReference>
<evidence type="ECO:0000256" key="1">
    <source>
        <dbReference type="ARBA" id="ARBA00022618"/>
    </source>
</evidence>
<reference evidence="8 9" key="1">
    <citation type="submission" date="2015-12" db="EMBL/GenBank/DDBJ databases">
        <title>Dictyostelia acquired genes for synthesis and detection of signals that induce cell-type specialization by lateral gene transfer from prokaryotes.</title>
        <authorList>
            <person name="Gloeckner G."/>
            <person name="Schaap P."/>
        </authorList>
    </citation>
    <scope>NUCLEOTIDE SEQUENCE [LARGE SCALE GENOMIC DNA]</scope>
    <source>
        <strain evidence="8 9">TK</strain>
    </source>
</reference>
<protein>
    <submittedName>
        <fullName evidence="8">Uncharacterized protein</fullName>
    </submittedName>
</protein>
<dbReference type="GO" id="GO:0005680">
    <property type="term" value="C:anaphase-promoting complex"/>
    <property type="evidence" value="ECO:0007669"/>
    <property type="project" value="TreeGrafter"/>
</dbReference>
<dbReference type="Proteomes" id="UP000076078">
    <property type="component" value="Unassembled WGS sequence"/>
</dbReference>
<keyword evidence="4" id="KW-0833">Ubl conjugation pathway</keyword>
<keyword evidence="1" id="KW-0132">Cell division</keyword>
<keyword evidence="3" id="KW-0498">Mitosis</keyword>
<keyword evidence="5 7" id="KW-0802">TPR repeat</keyword>
<dbReference type="PANTHER" id="PTHR12558:SF9">
    <property type="entry name" value="CELL DIVISION CYCLE PROTEIN 16 HOMOLOG"/>
    <property type="match status" value="1"/>
</dbReference>
<dbReference type="GO" id="GO:0051301">
    <property type="term" value="P:cell division"/>
    <property type="evidence" value="ECO:0007669"/>
    <property type="project" value="UniProtKB-KW"/>
</dbReference>
<dbReference type="Pfam" id="PF13424">
    <property type="entry name" value="TPR_12"/>
    <property type="match status" value="1"/>
</dbReference>
<organism evidence="8 9">
    <name type="scientific">Tieghemostelium lacteum</name>
    <name type="common">Slime mold</name>
    <name type="synonym">Dictyostelium lacteum</name>
    <dbReference type="NCBI Taxonomy" id="361077"/>
    <lineage>
        <taxon>Eukaryota</taxon>
        <taxon>Amoebozoa</taxon>
        <taxon>Evosea</taxon>
        <taxon>Eumycetozoa</taxon>
        <taxon>Dictyostelia</taxon>
        <taxon>Dictyosteliales</taxon>
        <taxon>Raperosteliaceae</taxon>
        <taxon>Tieghemostelium</taxon>
    </lineage>
</organism>
<proteinExistence type="predicted"/>
<feature type="repeat" description="TPR" evidence="7">
    <location>
        <begin position="501"/>
        <end position="534"/>
    </location>
</feature>
<keyword evidence="6" id="KW-0131">Cell cycle</keyword>
<dbReference type="GO" id="GO:0005737">
    <property type="term" value="C:cytoplasm"/>
    <property type="evidence" value="ECO:0007669"/>
    <property type="project" value="TreeGrafter"/>
</dbReference>
<evidence type="ECO:0000313" key="9">
    <source>
        <dbReference type="Proteomes" id="UP000076078"/>
    </source>
</evidence>
<name>A0A152A7N9_TIELA</name>
<dbReference type="STRING" id="361077.A0A152A7N9"/>
<feature type="repeat" description="TPR" evidence="7">
    <location>
        <begin position="467"/>
        <end position="500"/>
    </location>
</feature>
<evidence type="ECO:0000256" key="2">
    <source>
        <dbReference type="ARBA" id="ARBA00022737"/>
    </source>
</evidence>
<gene>
    <name evidence="8" type="ORF">DLAC_00948</name>
</gene>
<dbReference type="FunCoup" id="A0A152A7N9">
    <property type="interactions" value="509"/>
</dbReference>
<evidence type="ECO:0000256" key="7">
    <source>
        <dbReference type="PROSITE-ProRule" id="PRU00339"/>
    </source>
</evidence>
<evidence type="ECO:0000256" key="6">
    <source>
        <dbReference type="ARBA" id="ARBA00023306"/>
    </source>
</evidence>
<dbReference type="InParanoid" id="A0A152A7N9"/>
<dbReference type="Pfam" id="PF12895">
    <property type="entry name" value="ANAPC3"/>
    <property type="match status" value="1"/>
</dbReference>
<dbReference type="InterPro" id="IPR019734">
    <property type="entry name" value="TPR_rpt"/>
</dbReference>
<dbReference type="GO" id="GO:0016567">
    <property type="term" value="P:protein ubiquitination"/>
    <property type="evidence" value="ECO:0007669"/>
    <property type="project" value="TreeGrafter"/>
</dbReference>
<dbReference type="SUPFAM" id="SSF48452">
    <property type="entry name" value="TPR-like"/>
    <property type="match status" value="2"/>
</dbReference>
<feature type="repeat" description="TPR" evidence="7">
    <location>
        <begin position="415"/>
        <end position="448"/>
    </location>
</feature>
<dbReference type="InterPro" id="IPR011990">
    <property type="entry name" value="TPR-like_helical_dom_sf"/>
</dbReference>
<dbReference type="AlphaFoldDB" id="A0A152A7N9"/>
<dbReference type="GO" id="GO:0031145">
    <property type="term" value="P:anaphase-promoting complex-dependent catabolic process"/>
    <property type="evidence" value="ECO:0007669"/>
    <property type="project" value="TreeGrafter"/>
</dbReference>
<dbReference type="PANTHER" id="PTHR12558">
    <property type="entry name" value="CELL DIVISION CYCLE 16,23,27"/>
    <property type="match status" value="1"/>
</dbReference>
<dbReference type="OrthoDB" id="10006270at2759"/>
<evidence type="ECO:0000256" key="5">
    <source>
        <dbReference type="ARBA" id="ARBA00022803"/>
    </source>
</evidence>
<dbReference type="Gene3D" id="1.25.40.10">
    <property type="entry name" value="Tetratricopeptide repeat domain"/>
    <property type="match status" value="1"/>
</dbReference>
<dbReference type="SMART" id="SM00028">
    <property type="entry name" value="TPR"/>
    <property type="match status" value="7"/>
</dbReference>
<evidence type="ECO:0000313" key="8">
    <source>
        <dbReference type="EMBL" id="KYR02145.1"/>
    </source>
</evidence>
<sequence length="552" mass="64360">MSNKDNLTQQIERSISSHCYSSAIFFADKLLTLSQNTSSYTECLYILCNALYCDKQYQRSSSLLMKYINSNNMNIVDKNAQLENTLKLKILYLVGKCKIELNEWEQCIDIIGTDNDGFISPAMQLESSESIKTLVSTLCQIRGKCYESLENLKKSRYWYIQSLMLDYHSYESFESLVKNHLLNHREEMELLNQLQFKECDLWLKDLYSTLLKKYDAPQKHTLMSSCTSILSTIDNLKNLKNSNDVQTSLAEYYFYHHQYRLAYNITKRILKEDRHYSNRVCLMVHLSSMFELDMSNELYYTCHQLLETSTQPAISWYGVACYYHLIGNHDMTLRFFTKATTIDSRNGAFWLGFGHFFADKGEHDQAMAAYRTSARLLTGCHLPPLCIGMELIRVHNLNLATQYIQQSKDICPYDPLIHNELGIIEYRNQRYQEAIHHFESALYISANRQQSDTSTHEMISIDQEAWEPTVFNLAHCYRKLRNYDMALQYYNLSQSLSPNNASVYSAIAFTHHLQGNFDEAIDFYHQSLSIRDDSFTNTLLNKALSLSILNYD</sequence>
<evidence type="ECO:0000256" key="3">
    <source>
        <dbReference type="ARBA" id="ARBA00022776"/>
    </source>
</evidence>
<evidence type="ECO:0000256" key="4">
    <source>
        <dbReference type="ARBA" id="ARBA00022786"/>
    </source>
</evidence>